<feature type="domain" description="Transglycosylase SLT" evidence="1">
    <location>
        <begin position="33"/>
        <end position="159"/>
    </location>
</feature>
<dbReference type="OrthoDB" id="5945995at2"/>
<reference evidence="2 3" key="1">
    <citation type="journal article" date="2012" name="J. Bacteriol.">
        <title>Genome sequence of cold-adapted Pseudomonas mandelii strain JR-1.</title>
        <authorList>
            <person name="Jang S.H."/>
            <person name="Kim J."/>
            <person name="Kim J."/>
            <person name="Hong S."/>
            <person name="Lee C."/>
        </authorList>
    </citation>
    <scope>NUCLEOTIDE SEQUENCE [LARGE SCALE GENOMIC DNA]</scope>
    <source>
        <strain evidence="2 3">JR-1</strain>
        <plasmid evidence="3">Plasmid</plasmid>
    </source>
</reference>
<organism evidence="2 3">
    <name type="scientific">Pseudomonas mandelii JR-1</name>
    <dbReference type="NCBI Taxonomy" id="1147786"/>
    <lineage>
        <taxon>Bacteria</taxon>
        <taxon>Pseudomonadati</taxon>
        <taxon>Pseudomonadota</taxon>
        <taxon>Gammaproteobacteria</taxon>
        <taxon>Pseudomonadales</taxon>
        <taxon>Pseudomonadaceae</taxon>
        <taxon>Pseudomonas</taxon>
    </lineage>
</organism>
<dbReference type="KEGG" id="pman:OU5_P0348"/>
<dbReference type="RefSeq" id="WP_010466339.1">
    <property type="nucleotide sequence ID" value="NZ_CP005961.1"/>
</dbReference>
<dbReference type="EMBL" id="CP005961">
    <property type="protein sequence ID" value="AHZ73600.1"/>
    <property type="molecule type" value="Genomic_DNA"/>
</dbReference>
<gene>
    <name evidence="2" type="ORF">OU5_P0348</name>
</gene>
<dbReference type="Gene3D" id="1.10.530.10">
    <property type="match status" value="1"/>
</dbReference>
<keyword evidence="2" id="KW-0614">Plasmid</keyword>
<dbReference type="InterPro" id="IPR023346">
    <property type="entry name" value="Lysozyme-like_dom_sf"/>
</dbReference>
<dbReference type="Proteomes" id="UP000026913">
    <property type="component" value="Plasmid unnamed"/>
</dbReference>
<dbReference type="Pfam" id="PF01464">
    <property type="entry name" value="SLT"/>
    <property type="match status" value="1"/>
</dbReference>
<dbReference type="SUPFAM" id="SSF53955">
    <property type="entry name" value="Lysozyme-like"/>
    <property type="match status" value="1"/>
</dbReference>
<proteinExistence type="predicted"/>
<accession>A0A024ELY7</accession>
<evidence type="ECO:0000313" key="2">
    <source>
        <dbReference type="EMBL" id="AHZ73600.1"/>
    </source>
</evidence>
<dbReference type="AlphaFoldDB" id="A0A024ELY7"/>
<evidence type="ECO:0000313" key="3">
    <source>
        <dbReference type="Proteomes" id="UP000026913"/>
    </source>
</evidence>
<name>A0A024ELY7_9PSED</name>
<sequence>MEWFNKSLVAAVLTGIVSQHAAAFSLKGTVWEQEANRQCKVDPKLLYAFAIVESKKYAKQMVTPNPYALNISEKAFHPATKTEAATLLTNALTKTRSVAVGAMQVSLRWNGHRVANPSELLDLRTNVRVGTEILCEFLKGGQGDLPLVLGRYHTPNKDLESVAREYGRNVIAVWRNLIVLEQEGAK</sequence>
<dbReference type="InterPro" id="IPR008258">
    <property type="entry name" value="Transglycosylase_SLT_dom_1"/>
</dbReference>
<evidence type="ECO:0000259" key="1">
    <source>
        <dbReference type="Pfam" id="PF01464"/>
    </source>
</evidence>
<protein>
    <recommendedName>
        <fullName evidence="1">Transglycosylase SLT domain-containing protein</fullName>
    </recommendedName>
</protein>
<geneLocation type="plasmid" evidence="3"/>
<dbReference type="HOGENOM" id="CLU_063182_2_0_6"/>